<proteinExistence type="predicted"/>
<dbReference type="Proteomes" id="UP001485301">
    <property type="component" value="Chromosome"/>
</dbReference>
<gene>
    <name evidence="1" type="ORF">AACH28_05145</name>
</gene>
<protein>
    <submittedName>
        <fullName evidence="1">Uncharacterized protein</fullName>
    </submittedName>
</protein>
<reference evidence="1" key="1">
    <citation type="submission" date="2024-04" db="EMBL/GenBank/DDBJ databases">
        <title>Complete genome sequence of Sphingobacterium thalpophiium BAA-1094.</title>
        <authorList>
            <person name="Adaikpoh B.I."/>
        </authorList>
    </citation>
    <scope>NUCLEOTIDE SEQUENCE</scope>
    <source>
        <strain evidence="1">BAA-1094</strain>
    </source>
</reference>
<evidence type="ECO:0000313" key="2">
    <source>
        <dbReference type="Proteomes" id="UP001485301"/>
    </source>
</evidence>
<organism evidence="1 2">
    <name type="scientific">Sphingobacterium thalpophilum</name>
    <dbReference type="NCBI Taxonomy" id="259"/>
    <lineage>
        <taxon>Bacteria</taxon>
        <taxon>Pseudomonadati</taxon>
        <taxon>Bacteroidota</taxon>
        <taxon>Sphingobacteriia</taxon>
        <taxon>Sphingobacteriales</taxon>
        <taxon>Sphingobacteriaceae</taxon>
        <taxon>Sphingobacterium</taxon>
    </lineage>
</organism>
<accession>A0ACD5C5H5</accession>
<evidence type="ECO:0000313" key="1">
    <source>
        <dbReference type="EMBL" id="WZN56922.1"/>
    </source>
</evidence>
<dbReference type="EMBL" id="CP151087">
    <property type="protein sequence ID" value="WZN56922.1"/>
    <property type="molecule type" value="Genomic_DNA"/>
</dbReference>
<keyword evidence="2" id="KW-1185">Reference proteome</keyword>
<sequence length="59" mass="6772">MVYYFETVTSPGTFWINLKDLDLSEKGKVLKLDVEQNKTYTGLSNGHLKKAEPFKFMGL</sequence>
<name>A0ACD5C5H5_9SPHI</name>